<dbReference type="AlphaFoldDB" id="A0A0K8SSG3"/>
<dbReference type="PROSITE" id="PS50158">
    <property type="entry name" value="ZF_CCHC"/>
    <property type="match status" value="1"/>
</dbReference>
<dbReference type="SUPFAM" id="SSF57756">
    <property type="entry name" value="Retrovirus zinc finger-like domains"/>
    <property type="match status" value="1"/>
</dbReference>
<name>A0A0K8SSG3_LYGHE</name>
<dbReference type="InterPro" id="IPR001878">
    <property type="entry name" value="Znf_CCHC"/>
</dbReference>
<reference evidence="4" key="1">
    <citation type="submission" date="2014-09" db="EMBL/GenBank/DDBJ databases">
        <authorList>
            <person name="Magalhaes I.L.F."/>
            <person name="Oliveira U."/>
            <person name="Santos F.R."/>
            <person name="Vidigal T.H.D.A."/>
            <person name="Brescovit A.D."/>
            <person name="Santos A.J."/>
        </authorList>
    </citation>
    <scope>NUCLEOTIDE SEQUENCE</scope>
</reference>
<dbReference type="PANTHER" id="PTHR45823">
    <property type="entry name" value="T-SNARE COILED-COIL HOMOLOGY DOMAIN-CONTAINING PROTEIN"/>
    <property type="match status" value="1"/>
</dbReference>
<keyword evidence="1" id="KW-0862">Zinc</keyword>
<protein>
    <recommendedName>
        <fullName evidence="3">CCHC-type domain-containing protein</fullName>
    </recommendedName>
</protein>
<evidence type="ECO:0000256" key="2">
    <source>
        <dbReference type="SAM" id="SignalP"/>
    </source>
</evidence>
<evidence type="ECO:0000259" key="3">
    <source>
        <dbReference type="PROSITE" id="PS50158"/>
    </source>
</evidence>
<evidence type="ECO:0000256" key="1">
    <source>
        <dbReference type="PROSITE-ProRule" id="PRU00047"/>
    </source>
</evidence>
<keyword evidence="1" id="KW-0479">Metal-binding</keyword>
<feature type="signal peptide" evidence="2">
    <location>
        <begin position="1"/>
        <end position="19"/>
    </location>
</feature>
<accession>A0A0K8SSG3</accession>
<feature type="domain" description="CCHC-type" evidence="3">
    <location>
        <begin position="172"/>
        <end position="186"/>
    </location>
</feature>
<keyword evidence="1" id="KW-0863">Zinc-finger</keyword>
<dbReference type="PANTHER" id="PTHR45823:SF1">
    <property type="entry name" value="T-SNARE COILED-COIL HOMOLOGY DOMAIN-CONTAINING PROTEIN"/>
    <property type="match status" value="1"/>
</dbReference>
<evidence type="ECO:0000313" key="4">
    <source>
        <dbReference type="EMBL" id="JAG56116.1"/>
    </source>
</evidence>
<dbReference type="GO" id="GO:0008270">
    <property type="term" value="F:zinc ion binding"/>
    <property type="evidence" value="ECO:0007669"/>
    <property type="project" value="UniProtKB-KW"/>
</dbReference>
<keyword evidence="2" id="KW-0732">Signal</keyword>
<feature type="chain" id="PRO_5005519593" description="CCHC-type domain-containing protein" evidence="2">
    <location>
        <begin position="20"/>
        <end position="204"/>
    </location>
</feature>
<sequence length="204" mass="22677">MGGTKAAALGAALCGPALTLLSELQHPILYEQLVAALDARYGIKNQMQLHLVLLQSRVQKSNEDIQTYHREMQELGRKAWPQARGGMDCIIVTHFMNGLRDPRIRERVLTSWPETMSDALTVALRMEAVSRLTPPKTVSQCSQVSVEEPPCLAVQATLQHHQGGADRRKLVCWRCDAIGHTRWNCPTRRQTGGSSKSGNEPRSE</sequence>
<organism evidence="4">
    <name type="scientific">Lygus hesperus</name>
    <name type="common">Western plant bug</name>
    <dbReference type="NCBI Taxonomy" id="30085"/>
    <lineage>
        <taxon>Eukaryota</taxon>
        <taxon>Metazoa</taxon>
        <taxon>Ecdysozoa</taxon>
        <taxon>Arthropoda</taxon>
        <taxon>Hexapoda</taxon>
        <taxon>Insecta</taxon>
        <taxon>Pterygota</taxon>
        <taxon>Neoptera</taxon>
        <taxon>Paraneoptera</taxon>
        <taxon>Hemiptera</taxon>
        <taxon>Heteroptera</taxon>
        <taxon>Panheteroptera</taxon>
        <taxon>Cimicomorpha</taxon>
        <taxon>Miridae</taxon>
        <taxon>Mirini</taxon>
        <taxon>Lygus</taxon>
    </lineage>
</organism>
<dbReference type="EMBL" id="GBRD01009708">
    <property type="protein sequence ID" value="JAG56116.1"/>
    <property type="molecule type" value="Transcribed_RNA"/>
</dbReference>
<dbReference type="GO" id="GO:0003676">
    <property type="term" value="F:nucleic acid binding"/>
    <property type="evidence" value="ECO:0007669"/>
    <property type="project" value="InterPro"/>
</dbReference>
<proteinExistence type="predicted"/>
<dbReference type="InterPro" id="IPR036875">
    <property type="entry name" value="Znf_CCHC_sf"/>
</dbReference>